<keyword evidence="2" id="KW-1185">Reference proteome</keyword>
<gene>
    <name evidence="1" type="ORF">FHS18_000539</name>
</gene>
<sequence length="118" mass="12939">MASTKVRPKLNAPSKGKVLKTRTPLVKRLQTGPYLNRLTVLWVQTNGVTFNTTGFFARVFRGNTLIATAFFDRFGVVQFANIGTLTTANLTVRIFNSQGVQFRSRSIPAGSEAFAVIG</sequence>
<name>A0A7W5AUH6_9BACL</name>
<dbReference type="Proteomes" id="UP000570361">
    <property type="component" value="Unassembled WGS sequence"/>
</dbReference>
<evidence type="ECO:0000313" key="1">
    <source>
        <dbReference type="EMBL" id="MBB3108511.1"/>
    </source>
</evidence>
<proteinExistence type="predicted"/>
<protein>
    <submittedName>
        <fullName evidence="1">Uncharacterized protein</fullName>
    </submittedName>
</protein>
<reference evidence="1 2" key="1">
    <citation type="submission" date="2020-08" db="EMBL/GenBank/DDBJ databases">
        <title>Genomic Encyclopedia of Type Strains, Phase III (KMG-III): the genomes of soil and plant-associated and newly described type strains.</title>
        <authorList>
            <person name="Whitman W."/>
        </authorList>
    </citation>
    <scope>NUCLEOTIDE SEQUENCE [LARGE SCALE GENOMIC DNA]</scope>
    <source>
        <strain evidence="1 2">CECT 5862</strain>
    </source>
</reference>
<organism evidence="1 2">
    <name type="scientific">Paenibacillus phyllosphaerae</name>
    <dbReference type="NCBI Taxonomy" id="274593"/>
    <lineage>
        <taxon>Bacteria</taxon>
        <taxon>Bacillati</taxon>
        <taxon>Bacillota</taxon>
        <taxon>Bacilli</taxon>
        <taxon>Bacillales</taxon>
        <taxon>Paenibacillaceae</taxon>
        <taxon>Paenibacillus</taxon>
    </lineage>
</organism>
<comment type="caution">
    <text evidence="1">The sequence shown here is derived from an EMBL/GenBank/DDBJ whole genome shotgun (WGS) entry which is preliminary data.</text>
</comment>
<dbReference type="RefSeq" id="WP_183596629.1">
    <property type="nucleotide sequence ID" value="NZ_JACHXK010000001.1"/>
</dbReference>
<dbReference type="EMBL" id="JACHXK010000001">
    <property type="protein sequence ID" value="MBB3108511.1"/>
    <property type="molecule type" value="Genomic_DNA"/>
</dbReference>
<dbReference type="AlphaFoldDB" id="A0A7W5AUH6"/>
<evidence type="ECO:0000313" key="2">
    <source>
        <dbReference type="Proteomes" id="UP000570361"/>
    </source>
</evidence>
<accession>A0A7W5AUH6</accession>